<dbReference type="RefSeq" id="WP_119057374.1">
    <property type="nucleotide sequence ID" value="NZ_UNSC01000001.1"/>
</dbReference>
<keyword evidence="3" id="KW-1185">Reference proteome</keyword>
<proteinExistence type="predicted"/>
<accession>A0A383TX25</accession>
<dbReference type="InterPro" id="IPR007534">
    <property type="entry name" value="LuxE"/>
</dbReference>
<protein>
    <submittedName>
        <fullName evidence="2">Acyl-protein synthetase, LuxE</fullName>
    </submittedName>
</protein>
<dbReference type="InterPro" id="IPR042099">
    <property type="entry name" value="ANL_N_sf"/>
</dbReference>
<dbReference type="AlphaFoldDB" id="A0A383TX25"/>
<feature type="domain" description="Acyl-protein synthetase LuxE" evidence="1">
    <location>
        <begin position="11"/>
        <end position="83"/>
    </location>
</feature>
<reference evidence="2 3" key="1">
    <citation type="submission" date="2018-09" db="EMBL/GenBank/DDBJ databases">
        <authorList>
            <consortium name="Pathogen Informatics"/>
        </authorList>
    </citation>
    <scope>NUCLEOTIDE SEQUENCE [LARGE SCALE GENOMIC DNA]</scope>
    <source>
        <strain evidence="2 3">OH-22767</strain>
    </source>
</reference>
<dbReference type="GO" id="GO:0047474">
    <property type="term" value="F:long-chain fatty acid--protein ligase activity"/>
    <property type="evidence" value="ECO:0007669"/>
    <property type="project" value="InterPro"/>
</dbReference>
<dbReference type="Pfam" id="PF04443">
    <property type="entry name" value="LuxE"/>
    <property type="match status" value="1"/>
</dbReference>
<evidence type="ECO:0000259" key="1">
    <source>
        <dbReference type="Pfam" id="PF04443"/>
    </source>
</evidence>
<evidence type="ECO:0000313" key="2">
    <source>
        <dbReference type="EMBL" id="SZD71343.1"/>
    </source>
</evidence>
<dbReference type="Proteomes" id="UP000262142">
    <property type="component" value="Unassembled WGS sequence"/>
</dbReference>
<dbReference type="GO" id="GO:0008218">
    <property type="term" value="P:bioluminescence"/>
    <property type="evidence" value="ECO:0007669"/>
    <property type="project" value="InterPro"/>
</dbReference>
<evidence type="ECO:0000313" key="3">
    <source>
        <dbReference type="Proteomes" id="UP000262142"/>
    </source>
</evidence>
<name>A0A383TX25_9FLAO</name>
<dbReference type="OrthoDB" id="182577at2"/>
<organism evidence="2 3">
    <name type="scientific">Candidatus Ornithobacterium hominis</name>
    <dbReference type="NCBI Taxonomy" id="2497989"/>
    <lineage>
        <taxon>Bacteria</taxon>
        <taxon>Pseudomonadati</taxon>
        <taxon>Bacteroidota</taxon>
        <taxon>Flavobacteriia</taxon>
        <taxon>Flavobacteriales</taxon>
        <taxon>Weeksellaceae</taxon>
        <taxon>Ornithobacterium</taxon>
    </lineage>
</organism>
<gene>
    <name evidence="2" type="ORF">SAMEA104719789_00440</name>
</gene>
<sequence>MNLAILQIKTEKEFLAQALKTFNEQYQNNKVYQEFVNRLNINPQSVEKIEEIPFLPVEFFKSFKISTQKSPFDKVFTSSGTTGGTPSRHYVKNIQDYYDELDAGFEYFFGNFTDYEVLPLLPAYAERNGSSLIEMVNYWMQKTQQKNTEFYLYNHQDLSKRLEQLSNSPKKIILIGVSFALLDFAEKFSKPLKIQHLIETGGMKGRKKEITREELHERLKNAFDLPHIVSEYGMTELLSQAYALKDGVFETPPWMKILIRDPEDPFNYLPNTATGGINIIDLANQGSCSFIAVQDLGRKSKDGRGFEVLGRFDFSDVRGCNLMAL</sequence>
<dbReference type="Gene3D" id="3.40.50.12780">
    <property type="entry name" value="N-terminal domain of ligase-like"/>
    <property type="match status" value="1"/>
</dbReference>
<dbReference type="EMBL" id="UNSC01000001">
    <property type="protein sequence ID" value="SZD71343.1"/>
    <property type="molecule type" value="Genomic_DNA"/>
</dbReference>